<evidence type="ECO:0000313" key="19">
    <source>
        <dbReference type="EMBL" id="GGX52802.1"/>
    </source>
</evidence>
<dbReference type="CDD" id="cd03271">
    <property type="entry name" value="ABC_UvrA_II"/>
    <property type="match status" value="1"/>
</dbReference>
<evidence type="ECO:0000256" key="16">
    <source>
        <dbReference type="ARBA" id="ARBA00042156"/>
    </source>
</evidence>
<keyword evidence="9 17" id="KW-0862">Zinc</keyword>
<dbReference type="InterPro" id="IPR027417">
    <property type="entry name" value="P-loop_NTPase"/>
</dbReference>
<dbReference type="InterPro" id="IPR013815">
    <property type="entry name" value="ATP_grasp_subdomain_1"/>
</dbReference>
<evidence type="ECO:0000256" key="2">
    <source>
        <dbReference type="ARBA" id="ARBA00022490"/>
    </source>
</evidence>
<comment type="subunit">
    <text evidence="17">Forms a heterotetramer with UvrB during the search for lesions.</text>
</comment>
<dbReference type="InterPro" id="IPR004602">
    <property type="entry name" value="UvrA"/>
</dbReference>
<dbReference type="Gene3D" id="3.40.50.300">
    <property type="entry name" value="P-loop containing nucleotide triphosphate hydrolases"/>
    <property type="match status" value="2"/>
</dbReference>
<dbReference type="NCBIfam" id="TIGR00630">
    <property type="entry name" value="uvra"/>
    <property type="match status" value="1"/>
</dbReference>
<evidence type="ECO:0000256" key="4">
    <source>
        <dbReference type="ARBA" id="ARBA00022737"/>
    </source>
</evidence>
<dbReference type="Gene3D" id="3.30.1490.20">
    <property type="entry name" value="ATP-grasp fold, A domain"/>
    <property type="match status" value="1"/>
</dbReference>
<evidence type="ECO:0000256" key="8">
    <source>
        <dbReference type="ARBA" id="ARBA00022771"/>
    </source>
</evidence>
<evidence type="ECO:0000256" key="9">
    <source>
        <dbReference type="ARBA" id="ARBA00022833"/>
    </source>
</evidence>
<keyword evidence="20" id="KW-1185">Reference proteome</keyword>
<reference evidence="20" key="1">
    <citation type="journal article" date="2019" name="Int. J. Syst. Evol. Microbiol.">
        <title>The Global Catalogue of Microorganisms (GCM) 10K type strain sequencing project: providing services to taxonomists for standard genome sequencing and annotation.</title>
        <authorList>
            <consortium name="The Broad Institute Genomics Platform"/>
            <consortium name="The Broad Institute Genome Sequencing Center for Infectious Disease"/>
            <person name="Wu L."/>
            <person name="Ma J."/>
        </authorList>
    </citation>
    <scope>NUCLEOTIDE SEQUENCE [LARGE SCALE GENOMIC DNA]</scope>
    <source>
        <strain evidence="20">KCTC 23917</strain>
    </source>
</reference>
<evidence type="ECO:0000256" key="11">
    <source>
        <dbReference type="ARBA" id="ARBA00022881"/>
    </source>
</evidence>
<comment type="similarity">
    <text evidence="14 17">Belongs to the ABC transporter superfamily. UvrA family.</text>
</comment>
<keyword evidence="13 17" id="KW-0234">DNA repair</keyword>
<name>A0ABQ2Y1Z1_9BURK</name>
<sequence length="983" mass="108877">MTKRIKAASSPAPAELEFTADDLPLMQKRELIRVRGARTHNLKNISLDIPRNKLVVITGLSGSGKSSLAFDTLYAEGQRRYVESLSAYARQFLQLMEKPDVDLIEGLSPAISIEQKATSHNPRSTVGTVTEIHDYLRLLYARVGTPYCPDHPENPLAAQSVSQMVDAVLAMPEETKLMILAPVVANRKGEHLDLFEQMQAQGFVRFRIQSGTHEARIYEADDLPKLKKTEKHTIDVVIDRVKVRADIKQRLAESFETCLRIADGRSVVLNMDSGHEQLFSNKFACPVCGYALQELEPRLFSFNNPMGACQECDGLGHIEFFDPKRIVAFPNLSLASGAIKGWDRRNQFYFQMLTAIAAFYEFDLDTPFEELPEQAKQVILYGSGRQQIPFTYLNERGKAVVKEHSFEGVVNNLQRRYRETDSMAVREELAKFINEKQCPSCHGARLRTEARYVRVGNGAQEKAIYEVSGMPLRDTLRFFRELTLQGSKAEIADRIIKEITSRLTFLNNVGLDYLSLERSADTLSGGEAQRIRLASQIGSGLTGVMYVLDEPSIGLHQRDNDRLIDTLKHLRDIGNSVLVVEHDEDAIRAADFIVDMGIGAGVHGGNVITHGDLNAITGNKESLTARYLTGELEISVPAERTVNNPEKQLTIKGASGNNLKKVDMHLPVGLLTCVTGVSGSGKSTLVNDTLFHVAARHLYGSQTEPAPFEHVSGLEHFDKVISVDQAPIGRTPRSNPATYTGLFTPIRDLFSEVPTAKERGYSAGRFSFNVKGGRCESCQGDGVIKVEMHFLPDVYVPCDVCHGKRYNRETLEVQYKGKNIHEVLEMTVEDAHEFFSAVPVIRRKLQTLLDVGLGYIRLGQSATTLSGGEAQRVKLALELSKRDTGRTLYILDEPTTGLHFHDIALLLKVIHRLRDHGNTLVVIEHNLDVIKTADWLIDLGPEGGAGGGRIVASGTPEQVAVNPDSVTGKYLQPLLSKSGKSAV</sequence>
<keyword evidence="11 17" id="KW-0267">Excision nuclease</keyword>
<dbReference type="InterPro" id="IPR041552">
    <property type="entry name" value="UvrA_DNA-bd"/>
</dbReference>
<keyword evidence="4 17" id="KW-0677">Repeat</keyword>
<evidence type="ECO:0000256" key="12">
    <source>
        <dbReference type="ARBA" id="ARBA00023125"/>
    </source>
</evidence>
<protein>
    <recommendedName>
        <fullName evidence="15 17">UvrABC system protein A</fullName>
        <shortName evidence="17">UvrA protein</shortName>
    </recommendedName>
    <alternativeName>
        <fullName evidence="16 17">Excinuclease ABC subunit A</fullName>
    </alternativeName>
</protein>
<feature type="binding site" evidence="17">
    <location>
        <begin position="676"/>
        <end position="683"/>
    </location>
    <ligand>
        <name>ATP</name>
        <dbReference type="ChEBI" id="CHEBI:30616"/>
    </ligand>
</feature>
<gene>
    <name evidence="17 19" type="primary">uvrA</name>
    <name evidence="19" type="ORF">GCM10010946_34390</name>
</gene>
<comment type="function">
    <text evidence="17">The UvrABC repair system catalyzes the recognition and processing of DNA lesions. UvrA is an ATPase and a DNA-binding protein. A damage recognition complex composed of 2 UvrA and 2 UvrB subunits scans DNA for abnormalities. When the presence of a lesion has been verified by UvrB, the UvrA molecules dissociate.</text>
</comment>
<dbReference type="InterPro" id="IPR041102">
    <property type="entry name" value="UvrA_inter"/>
</dbReference>
<dbReference type="Pfam" id="PF17760">
    <property type="entry name" value="UvrA_inter"/>
    <property type="match status" value="1"/>
</dbReference>
<evidence type="ECO:0000313" key="20">
    <source>
        <dbReference type="Proteomes" id="UP000653343"/>
    </source>
</evidence>
<feature type="zinc finger region" description="C4-type" evidence="17">
    <location>
        <begin position="775"/>
        <end position="801"/>
    </location>
</feature>
<feature type="zinc finger region" description="C4-type" evidence="17">
    <location>
        <begin position="285"/>
        <end position="312"/>
    </location>
</feature>
<feature type="binding site" evidence="17">
    <location>
        <begin position="59"/>
        <end position="66"/>
    </location>
    <ligand>
        <name>ATP</name>
        <dbReference type="ChEBI" id="CHEBI:30616"/>
    </ligand>
</feature>
<keyword evidence="8 17" id="KW-0863">Zinc-finger</keyword>
<dbReference type="PROSITE" id="PS00211">
    <property type="entry name" value="ABC_TRANSPORTER_1"/>
    <property type="match status" value="2"/>
</dbReference>
<dbReference type="Gene3D" id="1.20.1580.10">
    <property type="entry name" value="ABC transporter ATPase like domain"/>
    <property type="match status" value="2"/>
</dbReference>
<dbReference type="InterPro" id="IPR003439">
    <property type="entry name" value="ABC_transporter-like_ATP-bd"/>
</dbReference>
<evidence type="ECO:0000256" key="17">
    <source>
        <dbReference type="HAMAP-Rule" id="MF_00205"/>
    </source>
</evidence>
<dbReference type="PANTHER" id="PTHR43152">
    <property type="entry name" value="UVRABC SYSTEM PROTEIN A"/>
    <property type="match status" value="1"/>
</dbReference>
<dbReference type="Proteomes" id="UP000653343">
    <property type="component" value="Unassembled WGS sequence"/>
</dbReference>
<dbReference type="NCBIfam" id="NF001503">
    <property type="entry name" value="PRK00349.1"/>
    <property type="match status" value="1"/>
</dbReference>
<evidence type="ECO:0000256" key="5">
    <source>
        <dbReference type="ARBA" id="ARBA00022741"/>
    </source>
</evidence>
<keyword evidence="3 17" id="KW-0479">Metal-binding</keyword>
<keyword evidence="12 17" id="KW-0238">DNA-binding</keyword>
<evidence type="ECO:0000256" key="3">
    <source>
        <dbReference type="ARBA" id="ARBA00022723"/>
    </source>
</evidence>
<dbReference type="Pfam" id="PF17755">
    <property type="entry name" value="UvrA_DNA-bind"/>
    <property type="match status" value="1"/>
</dbReference>
<evidence type="ECO:0000256" key="6">
    <source>
        <dbReference type="ARBA" id="ARBA00022763"/>
    </source>
</evidence>
<keyword evidence="10 17" id="KW-0067">ATP-binding</keyword>
<keyword evidence="6 17" id="KW-0227">DNA damage</keyword>
<keyword evidence="7 17" id="KW-0228">DNA excision</keyword>
<keyword evidence="2 17" id="KW-0963">Cytoplasm</keyword>
<dbReference type="PROSITE" id="PS50893">
    <property type="entry name" value="ABC_TRANSPORTER_2"/>
    <property type="match status" value="1"/>
</dbReference>
<dbReference type="HAMAP" id="MF_00205">
    <property type="entry name" value="UvrA"/>
    <property type="match status" value="1"/>
</dbReference>
<dbReference type="EMBL" id="BMYU01000011">
    <property type="protein sequence ID" value="GGX52802.1"/>
    <property type="molecule type" value="Genomic_DNA"/>
</dbReference>
<proteinExistence type="inferred from homology"/>
<dbReference type="Gene3D" id="1.10.8.280">
    <property type="entry name" value="ABC transporter ATPase domain-like"/>
    <property type="match status" value="1"/>
</dbReference>
<keyword evidence="5 17" id="KW-0547">Nucleotide-binding</keyword>
<dbReference type="PANTHER" id="PTHR43152:SF3">
    <property type="entry name" value="UVRABC SYSTEM PROTEIN A"/>
    <property type="match status" value="1"/>
</dbReference>
<evidence type="ECO:0000256" key="1">
    <source>
        <dbReference type="ARBA" id="ARBA00004496"/>
    </source>
</evidence>
<comment type="subcellular location">
    <subcellularLocation>
        <location evidence="1 17">Cytoplasm</location>
    </subcellularLocation>
</comment>
<evidence type="ECO:0000259" key="18">
    <source>
        <dbReference type="PROSITE" id="PS50893"/>
    </source>
</evidence>
<dbReference type="CDD" id="cd03270">
    <property type="entry name" value="ABC_UvrA_I"/>
    <property type="match status" value="1"/>
</dbReference>
<organism evidence="19 20">
    <name type="scientific">Undibacterium squillarum</name>
    <dbReference type="NCBI Taxonomy" id="1131567"/>
    <lineage>
        <taxon>Bacteria</taxon>
        <taxon>Pseudomonadati</taxon>
        <taxon>Pseudomonadota</taxon>
        <taxon>Betaproteobacteria</taxon>
        <taxon>Burkholderiales</taxon>
        <taxon>Oxalobacteraceae</taxon>
        <taxon>Undibacterium</taxon>
    </lineage>
</organism>
<feature type="domain" description="ABC transporter" evidence="18">
    <location>
        <begin position="639"/>
        <end position="972"/>
    </location>
</feature>
<accession>A0ABQ2Y1Z1</accession>
<evidence type="ECO:0000256" key="10">
    <source>
        <dbReference type="ARBA" id="ARBA00022840"/>
    </source>
</evidence>
<evidence type="ECO:0000256" key="15">
    <source>
        <dbReference type="ARBA" id="ARBA00039316"/>
    </source>
</evidence>
<dbReference type="SUPFAM" id="SSF52540">
    <property type="entry name" value="P-loop containing nucleoside triphosphate hydrolases"/>
    <property type="match status" value="2"/>
</dbReference>
<dbReference type="InterPro" id="IPR017871">
    <property type="entry name" value="ABC_transporter-like_CS"/>
</dbReference>
<evidence type="ECO:0000256" key="14">
    <source>
        <dbReference type="ARBA" id="ARBA00038000"/>
    </source>
</evidence>
<evidence type="ECO:0000256" key="13">
    <source>
        <dbReference type="ARBA" id="ARBA00023204"/>
    </source>
</evidence>
<keyword evidence="17" id="KW-0742">SOS response</keyword>
<evidence type="ECO:0000256" key="7">
    <source>
        <dbReference type="ARBA" id="ARBA00022769"/>
    </source>
</evidence>
<comment type="caution">
    <text evidence="19">The sequence shown here is derived from an EMBL/GenBank/DDBJ whole genome shotgun (WGS) entry which is preliminary data.</text>
</comment>